<dbReference type="Proteomes" id="UP001056384">
    <property type="component" value="Chromosome 2"/>
</dbReference>
<proteinExistence type="predicted"/>
<evidence type="ECO:0000313" key="3">
    <source>
        <dbReference type="Proteomes" id="UP001056384"/>
    </source>
</evidence>
<gene>
    <name evidence="2" type="ORF">Slin15195_G026490</name>
</gene>
<keyword evidence="1" id="KW-0732">Signal</keyword>
<protein>
    <submittedName>
        <fullName evidence="2">Uncharacterized protein</fullName>
    </submittedName>
</protein>
<keyword evidence="3" id="KW-1185">Reference proteome</keyword>
<dbReference type="EMBL" id="CP099419">
    <property type="protein sequence ID" value="USW49330.1"/>
    <property type="molecule type" value="Genomic_DNA"/>
</dbReference>
<reference evidence="2" key="1">
    <citation type="submission" date="2022-06" db="EMBL/GenBank/DDBJ databases">
        <title>Complete genome sequences of two strains of the flax pathogen Septoria linicola.</title>
        <authorList>
            <person name="Lapalu N."/>
            <person name="Simon A."/>
            <person name="Demenou B."/>
            <person name="Paumier D."/>
            <person name="Guillot M.-P."/>
            <person name="Gout L."/>
            <person name="Valade R."/>
        </authorList>
    </citation>
    <scope>NUCLEOTIDE SEQUENCE</scope>
    <source>
        <strain evidence="2">SE15195</strain>
    </source>
</reference>
<organism evidence="2 3">
    <name type="scientific">Septoria linicola</name>
    <dbReference type="NCBI Taxonomy" id="215465"/>
    <lineage>
        <taxon>Eukaryota</taxon>
        <taxon>Fungi</taxon>
        <taxon>Dikarya</taxon>
        <taxon>Ascomycota</taxon>
        <taxon>Pezizomycotina</taxon>
        <taxon>Dothideomycetes</taxon>
        <taxon>Dothideomycetidae</taxon>
        <taxon>Mycosphaerellales</taxon>
        <taxon>Mycosphaerellaceae</taxon>
        <taxon>Septoria</taxon>
    </lineage>
</organism>
<dbReference type="OrthoDB" id="2910287at2759"/>
<sequence length="231" mass="25111">MLVLVALLAILSVLHSVSALPSAKSATLAAPAPTLDEFLTEVDVETRRNVPRPRHVVKPRHLDTRQANLNASAPAPNATVELCTDPQFGGQCVNSTWPVNTCISLNGYAGAVQSIDPKKGFECLLTQGRCNVALPYISVGSDVSDTAGDDLSALPWIEDSNSYMCFTEIEALRLFVRMRLRAPIREATGVSRLAKVGRGEKVKRELVKMWVWASGVLENLEQEEARVNGSE</sequence>
<evidence type="ECO:0000256" key="1">
    <source>
        <dbReference type="SAM" id="SignalP"/>
    </source>
</evidence>
<evidence type="ECO:0000313" key="2">
    <source>
        <dbReference type="EMBL" id="USW49330.1"/>
    </source>
</evidence>
<accession>A0A9Q9AMV2</accession>
<feature type="chain" id="PRO_5040108158" evidence="1">
    <location>
        <begin position="20"/>
        <end position="231"/>
    </location>
</feature>
<name>A0A9Q9AMV2_9PEZI</name>
<dbReference type="AlphaFoldDB" id="A0A9Q9AMV2"/>
<feature type="signal peptide" evidence="1">
    <location>
        <begin position="1"/>
        <end position="19"/>
    </location>
</feature>